<keyword evidence="14" id="KW-0997">Cell inner membrane</keyword>
<keyword evidence="9 14" id="KW-0472">Membrane</keyword>
<dbReference type="EC" id="3.6.1.27" evidence="3 14"/>
<name>D3DFC7_HYDTT</name>
<sequence>MNIHQAIILGIVEGLTEFLPVSSTGHLILTAHLMGLENDNFTKSFEISIQMGAILAVLFLYTKRFLRDYQVWKRILVAFFPTGLLGFLLYKFIKNYLVGNDKVVVASLFLGGVFLLFADRVCERFCYMEDASKLSLRKAFMIGIFQSLAMIPGVSRSASTIIGGMLMGLNRKASAEFSFLLAVPTMLIATSYDVYKSHTTFTNAQWYLLFVGFLSAFLTALITVKVFIGFISRHSFLPFGIYRILISFAYGFYFL</sequence>
<dbReference type="PANTHER" id="PTHR30622">
    <property type="entry name" value="UNDECAPRENYL-DIPHOSPHATASE"/>
    <property type="match status" value="1"/>
</dbReference>
<feature type="transmembrane region" description="Helical" evidence="14">
    <location>
        <begin position="177"/>
        <end position="195"/>
    </location>
</feature>
<keyword evidence="6 14" id="KW-0812">Transmembrane</keyword>
<dbReference type="Proteomes" id="UP000002574">
    <property type="component" value="Chromosome"/>
</dbReference>
<dbReference type="EMBL" id="AP011112">
    <property type="protein sequence ID" value="BAI68529.1"/>
    <property type="molecule type" value="Genomic_DNA"/>
</dbReference>
<evidence type="ECO:0000256" key="2">
    <source>
        <dbReference type="ARBA" id="ARBA00010621"/>
    </source>
</evidence>
<feature type="transmembrane region" description="Helical" evidence="14">
    <location>
        <begin position="44"/>
        <end position="62"/>
    </location>
</feature>
<dbReference type="KEGG" id="hte:Hydth_0063"/>
<dbReference type="InterPro" id="IPR003824">
    <property type="entry name" value="UppP"/>
</dbReference>
<evidence type="ECO:0000256" key="14">
    <source>
        <dbReference type="HAMAP-Rule" id="MF_01006"/>
    </source>
</evidence>
<dbReference type="STRING" id="608538.HTH_0062"/>
<dbReference type="GO" id="GO:0050380">
    <property type="term" value="F:undecaprenyl-diphosphatase activity"/>
    <property type="evidence" value="ECO:0007669"/>
    <property type="project" value="UniProtKB-UniRule"/>
</dbReference>
<evidence type="ECO:0000256" key="4">
    <source>
        <dbReference type="ARBA" id="ARBA00021581"/>
    </source>
</evidence>
<dbReference type="PATRIC" id="fig|608538.5.peg.64"/>
<keyword evidence="7 14" id="KW-0378">Hydrolase</keyword>
<gene>
    <name evidence="15" type="primary">bacA</name>
    <name evidence="14" type="synonym">uppP</name>
    <name evidence="15" type="ordered locus">HTH_0062</name>
</gene>
<keyword evidence="14" id="KW-0133">Cell shape</keyword>
<dbReference type="GO" id="GO:0071555">
    <property type="term" value="P:cell wall organization"/>
    <property type="evidence" value="ECO:0007669"/>
    <property type="project" value="UniProtKB-KW"/>
</dbReference>
<evidence type="ECO:0000256" key="5">
    <source>
        <dbReference type="ARBA" id="ARBA00022475"/>
    </source>
</evidence>
<keyword evidence="14" id="KW-0573">Peptidoglycan synthesis</keyword>
<evidence type="ECO:0000256" key="10">
    <source>
        <dbReference type="ARBA" id="ARBA00023251"/>
    </source>
</evidence>
<feature type="transmembrane region" description="Helical" evidence="14">
    <location>
        <begin position="74"/>
        <end position="93"/>
    </location>
</feature>
<dbReference type="AlphaFoldDB" id="D3DFC7"/>
<dbReference type="GO" id="GO:0008360">
    <property type="term" value="P:regulation of cell shape"/>
    <property type="evidence" value="ECO:0007669"/>
    <property type="project" value="UniProtKB-KW"/>
</dbReference>
<evidence type="ECO:0000256" key="1">
    <source>
        <dbReference type="ARBA" id="ARBA00004651"/>
    </source>
</evidence>
<dbReference type="NCBIfam" id="NF001389">
    <property type="entry name" value="PRK00281.1-2"/>
    <property type="match status" value="1"/>
</dbReference>
<evidence type="ECO:0000256" key="9">
    <source>
        <dbReference type="ARBA" id="ARBA00023136"/>
    </source>
</evidence>
<dbReference type="Pfam" id="PF02673">
    <property type="entry name" value="BacA"/>
    <property type="match status" value="1"/>
</dbReference>
<keyword evidence="10 14" id="KW-0046">Antibiotic resistance</keyword>
<keyword evidence="16" id="KW-1185">Reference proteome</keyword>
<keyword evidence="14" id="KW-0961">Cell wall biogenesis/degradation</keyword>
<evidence type="ECO:0000256" key="13">
    <source>
        <dbReference type="ARBA" id="ARBA00047594"/>
    </source>
</evidence>
<proteinExistence type="inferred from homology"/>
<keyword evidence="5 14" id="KW-1003">Cell membrane</keyword>
<feature type="transmembrane region" description="Helical" evidence="14">
    <location>
        <begin position="236"/>
        <end position="254"/>
    </location>
</feature>
<evidence type="ECO:0000256" key="11">
    <source>
        <dbReference type="ARBA" id="ARBA00032707"/>
    </source>
</evidence>
<dbReference type="eggNOG" id="COG1968">
    <property type="taxonomic scope" value="Bacteria"/>
</dbReference>
<reference evidence="15 16" key="1">
    <citation type="journal article" date="2010" name="J. Bacteriol.">
        <title>Complete genome sequence of the thermophilic, obligately chemolithoautotrophic hydrogen-oxidizing bacterium Hydrogenobacter thermophilus TK-6.</title>
        <authorList>
            <person name="Arai H."/>
            <person name="Kanbe H."/>
            <person name="Ishii M."/>
            <person name="Igarashi Y."/>
        </authorList>
    </citation>
    <scope>NUCLEOTIDE SEQUENCE [LARGE SCALE GENOMIC DNA]</scope>
    <source>
        <strain evidence="16">DSM 6534 / IAM 12695 / TK-6 [Tokyo]</strain>
    </source>
</reference>
<dbReference type="HAMAP" id="MF_01006">
    <property type="entry name" value="Undec_diphosphatase"/>
    <property type="match status" value="1"/>
</dbReference>
<dbReference type="RefSeq" id="WP_012962712.1">
    <property type="nucleotide sequence ID" value="NC_013799.1"/>
</dbReference>
<comment type="subcellular location">
    <subcellularLocation>
        <location evidence="14">Cell inner membrane</location>
        <topology evidence="14">Multi-pass membrane protein</topology>
    </subcellularLocation>
    <subcellularLocation>
        <location evidence="1">Cell membrane</location>
        <topology evidence="1">Multi-pass membrane protein</topology>
    </subcellularLocation>
</comment>
<dbReference type="OrthoDB" id="9808289at2"/>
<accession>D3DFC7</accession>
<evidence type="ECO:0000313" key="15">
    <source>
        <dbReference type="EMBL" id="BAI68529.1"/>
    </source>
</evidence>
<feature type="transmembrane region" description="Helical" evidence="14">
    <location>
        <begin position="139"/>
        <end position="165"/>
    </location>
</feature>
<comment type="similarity">
    <text evidence="2 14">Belongs to the UppP family.</text>
</comment>
<feature type="transmembrane region" description="Helical" evidence="14">
    <location>
        <begin position="207"/>
        <end position="230"/>
    </location>
</feature>
<protein>
    <recommendedName>
        <fullName evidence="4 14">Undecaprenyl-diphosphatase</fullName>
        <ecNumber evidence="3 14">3.6.1.27</ecNumber>
    </recommendedName>
    <alternativeName>
        <fullName evidence="12 14">Bacitracin resistance protein</fullName>
    </alternativeName>
    <alternativeName>
        <fullName evidence="11 14">Undecaprenyl pyrophosphate phosphatase</fullName>
    </alternativeName>
</protein>
<keyword evidence="8 14" id="KW-1133">Transmembrane helix</keyword>
<evidence type="ECO:0000256" key="8">
    <source>
        <dbReference type="ARBA" id="ARBA00022989"/>
    </source>
</evidence>
<dbReference type="KEGG" id="hth:HTH_0062"/>
<evidence type="ECO:0000256" key="7">
    <source>
        <dbReference type="ARBA" id="ARBA00022801"/>
    </source>
</evidence>
<comment type="function">
    <text evidence="14">Catalyzes the dephosphorylation of undecaprenyl diphosphate (UPP). Confers resistance to bacitracin.</text>
</comment>
<organism evidence="15 16">
    <name type="scientific">Hydrogenobacter thermophilus (strain DSM 6534 / IAM 12695 / TK-6)</name>
    <dbReference type="NCBI Taxonomy" id="608538"/>
    <lineage>
        <taxon>Bacteria</taxon>
        <taxon>Pseudomonadati</taxon>
        <taxon>Aquificota</taxon>
        <taxon>Aquificia</taxon>
        <taxon>Aquificales</taxon>
        <taxon>Aquificaceae</taxon>
        <taxon>Hydrogenobacter</taxon>
    </lineage>
</organism>
<comment type="catalytic activity">
    <reaction evidence="13 14">
        <text>di-trans,octa-cis-undecaprenyl diphosphate + H2O = di-trans,octa-cis-undecaprenyl phosphate + phosphate + H(+)</text>
        <dbReference type="Rhea" id="RHEA:28094"/>
        <dbReference type="ChEBI" id="CHEBI:15377"/>
        <dbReference type="ChEBI" id="CHEBI:15378"/>
        <dbReference type="ChEBI" id="CHEBI:43474"/>
        <dbReference type="ChEBI" id="CHEBI:58405"/>
        <dbReference type="ChEBI" id="CHEBI:60392"/>
        <dbReference type="EC" id="3.6.1.27"/>
    </reaction>
</comment>
<dbReference type="PANTHER" id="PTHR30622:SF3">
    <property type="entry name" value="UNDECAPRENYL-DIPHOSPHATASE"/>
    <property type="match status" value="1"/>
</dbReference>
<evidence type="ECO:0000313" key="16">
    <source>
        <dbReference type="Proteomes" id="UP000002574"/>
    </source>
</evidence>
<evidence type="ECO:0000256" key="3">
    <source>
        <dbReference type="ARBA" id="ARBA00012374"/>
    </source>
</evidence>
<feature type="transmembrane region" description="Helical" evidence="14">
    <location>
        <begin position="99"/>
        <end position="118"/>
    </location>
</feature>
<dbReference type="GO" id="GO:0005886">
    <property type="term" value="C:plasma membrane"/>
    <property type="evidence" value="ECO:0007669"/>
    <property type="project" value="UniProtKB-SubCell"/>
</dbReference>
<dbReference type="NCBIfam" id="NF001390">
    <property type="entry name" value="PRK00281.1-4"/>
    <property type="match status" value="1"/>
</dbReference>
<dbReference type="GO" id="GO:0009252">
    <property type="term" value="P:peptidoglycan biosynthetic process"/>
    <property type="evidence" value="ECO:0007669"/>
    <property type="project" value="UniProtKB-KW"/>
</dbReference>
<dbReference type="GO" id="GO:0046677">
    <property type="term" value="P:response to antibiotic"/>
    <property type="evidence" value="ECO:0007669"/>
    <property type="project" value="UniProtKB-UniRule"/>
</dbReference>
<evidence type="ECO:0000256" key="12">
    <source>
        <dbReference type="ARBA" id="ARBA00032932"/>
    </source>
</evidence>
<evidence type="ECO:0000256" key="6">
    <source>
        <dbReference type="ARBA" id="ARBA00022692"/>
    </source>
</evidence>
<comment type="miscellaneous">
    <text evidence="14">Bacitracin is thought to be involved in the inhibition of peptidoglycan synthesis by sequestering undecaprenyl diphosphate, thereby reducing the pool of lipid carrier available.</text>
</comment>
<dbReference type="NCBIfam" id="TIGR00753">
    <property type="entry name" value="undec_PP_bacA"/>
    <property type="match status" value="1"/>
</dbReference>